<feature type="transmembrane region" description="Helical" evidence="1">
    <location>
        <begin position="117"/>
        <end position="141"/>
    </location>
</feature>
<feature type="transmembrane region" description="Helical" evidence="1">
    <location>
        <begin position="7"/>
        <end position="32"/>
    </location>
</feature>
<evidence type="ECO:0000313" key="2">
    <source>
        <dbReference type="EMBL" id="EFB62330.1"/>
    </source>
</evidence>
<name>D1YJP8_LACGS</name>
<keyword evidence="1" id="KW-0812">Transmembrane</keyword>
<dbReference type="AlphaFoldDB" id="D1YJP8"/>
<dbReference type="EMBL" id="ADFT01000019">
    <property type="protein sequence ID" value="EFB62330.1"/>
    <property type="molecule type" value="Genomic_DNA"/>
</dbReference>
<reference evidence="2 3" key="1">
    <citation type="submission" date="2009-12" db="EMBL/GenBank/DDBJ databases">
        <title>Genome Sequence of Lactobacillus gasseri 224-1.</title>
        <authorList>
            <person name="Durkin A.S."/>
            <person name="Madupu R."/>
            <person name="Torralba M."/>
            <person name="Methe B."/>
            <person name="Sutton G."/>
            <person name="Strausberg R.L."/>
            <person name="Nelson K.E."/>
        </authorList>
    </citation>
    <scope>NUCLEOTIDE SEQUENCE [LARGE SCALE GENOMIC DNA]</scope>
    <source>
        <strain evidence="2 3">224-1</strain>
    </source>
</reference>
<dbReference type="NCBIfam" id="TIGR01906">
    <property type="entry name" value="integ_TIGR01906"/>
    <property type="match status" value="1"/>
</dbReference>
<comment type="caution">
    <text evidence="2">The sequence shown here is derived from an EMBL/GenBank/DDBJ whole genome shotgun (WGS) entry which is preliminary data.</text>
</comment>
<keyword evidence="1" id="KW-0472">Membrane</keyword>
<gene>
    <name evidence="2" type="ORF">HMPREF9209_2138</name>
</gene>
<dbReference type="InterPro" id="IPR010178">
    <property type="entry name" value="Lit"/>
</dbReference>
<sequence>MKKKPIVAVVYNCLMALATATLGAVVLSWPLLAVFVKIQKTNLIVKTTLATVMKNYTQLLDYLLSPFNDRLQMSNFPTSPSAARHFYECKLLFELAIIVFVVGLIILIFLKMRKRMNYIYISRTTALIFMILPVIILPFALMNFDEFFVAFHHLLFNNGDWLFNPATDPIINVLTEEFFAGCFATGGIIYELYFSCFILSKNKGALTKLLF</sequence>
<dbReference type="Pfam" id="PF07314">
    <property type="entry name" value="Lit"/>
    <property type="match status" value="1"/>
</dbReference>
<evidence type="ECO:0000313" key="3">
    <source>
        <dbReference type="Proteomes" id="UP000003684"/>
    </source>
</evidence>
<organism evidence="2 3">
    <name type="scientific">Lactobacillus gasseri 224-1</name>
    <dbReference type="NCBI Taxonomy" id="679196"/>
    <lineage>
        <taxon>Bacteria</taxon>
        <taxon>Bacillati</taxon>
        <taxon>Bacillota</taxon>
        <taxon>Bacilli</taxon>
        <taxon>Lactobacillales</taxon>
        <taxon>Lactobacillaceae</taxon>
        <taxon>Lactobacillus</taxon>
    </lineage>
</organism>
<accession>D1YJP8</accession>
<keyword evidence="1" id="KW-1133">Transmembrane helix</keyword>
<proteinExistence type="predicted"/>
<dbReference type="Proteomes" id="UP000003684">
    <property type="component" value="Unassembled WGS sequence"/>
</dbReference>
<evidence type="ECO:0000256" key="1">
    <source>
        <dbReference type="SAM" id="Phobius"/>
    </source>
</evidence>
<feature type="transmembrane region" description="Helical" evidence="1">
    <location>
        <begin position="178"/>
        <end position="199"/>
    </location>
</feature>
<feature type="transmembrane region" description="Helical" evidence="1">
    <location>
        <begin position="91"/>
        <end position="110"/>
    </location>
</feature>
<protein>
    <submittedName>
        <fullName evidence="2">TIGR01906 family protein</fullName>
    </submittedName>
</protein>